<accession>A0A2M7DAS1</accession>
<organism evidence="1 2">
    <name type="scientific">Candidatus Nealsonbacteria bacterium CG02_land_8_20_14_3_00_34_20</name>
    <dbReference type="NCBI Taxonomy" id="1974698"/>
    <lineage>
        <taxon>Bacteria</taxon>
        <taxon>Candidatus Nealsoniibacteriota</taxon>
    </lineage>
</organism>
<evidence type="ECO:0000313" key="2">
    <source>
        <dbReference type="Proteomes" id="UP000229625"/>
    </source>
</evidence>
<gene>
    <name evidence="1" type="ORF">COS24_01615</name>
</gene>
<sequence length="307" mass="36321">MSELSQQTQRLIQRYQLWHQSIQPKEGVATIHVDEVASRVAAFYEKIREVVDWKEEHLMRRAAIIRKLKQRFLELELRNFSVETAKIAESLVSELIRGGHLPNDRIEETKILEVQKIIRKYIFILKNIPEAKKKQRLQFYSWILEVAACEVEESFYPFIEERSLINYMFELIKERIKLNEGVIKIGGVSEEEKNIQIYIAVQQALFKLDQPMISYNLLKYRFPQWNSATPEWLLEVTKNIYTIWRKIKNDLSHPLGKKFYAVCEKYDTTYLLLGDILSEENPEEVAKKITNPEILEGLIKGAYNKRL</sequence>
<reference evidence="2" key="1">
    <citation type="submission" date="2017-09" db="EMBL/GenBank/DDBJ databases">
        <title>Depth-based differentiation of microbial function through sediment-hosted aquifers and enrichment of novel symbionts in the deep terrestrial subsurface.</title>
        <authorList>
            <person name="Probst A.J."/>
            <person name="Ladd B."/>
            <person name="Jarett J.K."/>
            <person name="Geller-Mcgrath D.E."/>
            <person name="Sieber C.M.K."/>
            <person name="Emerson J.B."/>
            <person name="Anantharaman K."/>
            <person name="Thomas B.C."/>
            <person name="Malmstrom R."/>
            <person name="Stieglmeier M."/>
            <person name="Klingl A."/>
            <person name="Woyke T."/>
            <person name="Ryan C.M."/>
            <person name="Banfield J.F."/>
        </authorList>
    </citation>
    <scope>NUCLEOTIDE SEQUENCE [LARGE SCALE GENOMIC DNA]</scope>
</reference>
<dbReference type="EMBL" id="PETY01000023">
    <property type="protein sequence ID" value="PIV45572.1"/>
    <property type="molecule type" value="Genomic_DNA"/>
</dbReference>
<evidence type="ECO:0000313" key="1">
    <source>
        <dbReference type="EMBL" id="PIV45572.1"/>
    </source>
</evidence>
<proteinExistence type="predicted"/>
<comment type="caution">
    <text evidence="1">The sequence shown here is derived from an EMBL/GenBank/DDBJ whole genome shotgun (WGS) entry which is preliminary data.</text>
</comment>
<dbReference type="Proteomes" id="UP000229625">
    <property type="component" value="Unassembled WGS sequence"/>
</dbReference>
<dbReference type="AlphaFoldDB" id="A0A2M7DAS1"/>
<feature type="non-terminal residue" evidence="1">
    <location>
        <position position="307"/>
    </location>
</feature>
<name>A0A2M7DAS1_9BACT</name>
<protein>
    <submittedName>
        <fullName evidence="1">Uncharacterized protein</fullName>
    </submittedName>
</protein>